<feature type="compositionally biased region" description="Acidic residues" evidence="9">
    <location>
        <begin position="257"/>
        <end position="279"/>
    </location>
</feature>
<dbReference type="PROSITE" id="PS00804">
    <property type="entry name" value="CALRETICULIN_2"/>
    <property type="match status" value="1"/>
</dbReference>
<dbReference type="PROSITE" id="PS00803">
    <property type="entry name" value="CALRETICULIN_1"/>
    <property type="match status" value="1"/>
</dbReference>
<dbReference type="PROSITE" id="PS51257">
    <property type="entry name" value="PROKAR_LIPOPROTEIN"/>
    <property type="match status" value="1"/>
</dbReference>
<keyword evidence="5 8" id="KW-1133">Transmembrane helix</keyword>
<evidence type="ECO:0000313" key="11">
    <source>
        <dbReference type="Proteomes" id="UP001497512"/>
    </source>
</evidence>
<dbReference type="PANTHER" id="PTHR11073:SF1">
    <property type="entry name" value="CALNEXIN 14D-RELATED"/>
    <property type="match status" value="1"/>
</dbReference>
<organism evidence="10 11">
    <name type="scientific">Sphagnum troendelagicum</name>
    <dbReference type="NCBI Taxonomy" id="128251"/>
    <lineage>
        <taxon>Eukaryota</taxon>
        <taxon>Viridiplantae</taxon>
        <taxon>Streptophyta</taxon>
        <taxon>Embryophyta</taxon>
        <taxon>Bryophyta</taxon>
        <taxon>Sphagnophytina</taxon>
        <taxon>Sphagnopsida</taxon>
        <taxon>Sphagnales</taxon>
        <taxon>Sphagnaceae</taxon>
        <taxon>Sphagnum</taxon>
    </lineage>
</organism>
<evidence type="ECO:0000256" key="6">
    <source>
        <dbReference type="ARBA" id="ARBA00023136"/>
    </source>
</evidence>
<dbReference type="Proteomes" id="UP001497512">
    <property type="component" value="Chromosome 4"/>
</dbReference>
<feature type="compositionally biased region" description="Basic and acidic residues" evidence="9">
    <location>
        <begin position="224"/>
        <end position="256"/>
    </location>
</feature>
<evidence type="ECO:0000313" key="10">
    <source>
        <dbReference type="EMBL" id="CAK9222672.1"/>
    </source>
</evidence>
<keyword evidence="3 8" id="KW-0812">Transmembrane</keyword>
<keyword evidence="8" id="KW-0732">Signal</keyword>
<reference evidence="10" key="1">
    <citation type="submission" date="2024-02" db="EMBL/GenBank/DDBJ databases">
        <authorList>
            <consortium name="ELIXIR-Norway"/>
            <consortium name="Elixir Norway"/>
        </authorList>
    </citation>
    <scope>NUCLEOTIDE SEQUENCE</scope>
</reference>
<dbReference type="PROSITE" id="PS00805">
    <property type="entry name" value="CALRETICULIN_REPEAT"/>
    <property type="match status" value="2"/>
</dbReference>
<comment type="subcellular location">
    <subcellularLocation>
        <location evidence="1">Endoplasmic reticulum membrane</location>
        <topology evidence="1">Single-pass membrane protein</topology>
    </subcellularLocation>
</comment>
<dbReference type="InterPro" id="IPR018124">
    <property type="entry name" value="Calret/calnex_CS"/>
</dbReference>
<dbReference type="InterPro" id="IPR013320">
    <property type="entry name" value="ConA-like_dom_sf"/>
</dbReference>
<evidence type="ECO:0000256" key="5">
    <source>
        <dbReference type="ARBA" id="ARBA00022989"/>
    </source>
</evidence>
<evidence type="ECO:0000256" key="9">
    <source>
        <dbReference type="SAM" id="MobiDB-lite"/>
    </source>
</evidence>
<dbReference type="PRINTS" id="PR00626">
    <property type="entry name" value="CALRETICULIN"/>
</dbReference>
<dbReference type="InterPro" id="IPR001580">
    <property type="entry name" value="Calret/calnex"/>
</dbReference>
<keyword evidence="4 8" id="KW-0256">Endoplasmic reticulum</keyword>
<evidence type="ECO:0000256" key="4">
    <source>
        <dbReference type="ARBA" id="ARBA00022824"/>
    </source>
</evidence>
<evidence type="ECO:0008006" key="12">
    <source>
        <dbReference type="Google" id="ProtNLM"/>
    </source>
</evidence>
<sequence>MAIARSLLLFGVVLSCCGVLFVASSSDTIFYDSFDENWDGRWIVSQSSDYGGKWKYEKSEGHEDYGLLVSQPAKKYGIAVDLPEEVNPTDNTVVLQYDLRLQKGLECGGAYLKYLLPQAAGWTPSDFNNESPYSIMFGPDKCGSTNKVHFIFRHKNPKTGKYVEHHLTNPPMIINDKLSHVYTAVIYPDHTLKILIDGEEKKTANLLSNDFDPTVVPPETIPDPEDKKPEDWDDRAKIPDPEASKPDDWDEEAPKEIEDEDAEKPEGWLDDEPDEVDDLDAVKPEDWDDEEDGEWEPPKVSNPKCEEAPGCGEWTRPTKKNPAYKGKWRAPLIDNPEYQGIWAPQQIPNPEYFELEKPNLEPIAAIGIEIWTMQDGILFDNVLVSHDEAAATEYREKTWKPKFDAEKEKEAAEVKLDDPGKLSALDGIKAKVFEVLYKIVDIPFLANYKSQIEELLAKGEKNATVTLSILATIPIILLTLLYSLLFGKKKSPPVVSVEEIKKEDVVVPDDAVATKEEAVVEEDSQEPAGEIEGEDEPSATRRRTRRDT</sequence>
<gene>
    <name evidence="10" type="ORF">CSSPTR1EN2_LOCUS16291</name>
</gene>
<dbReference type="SUPFAM" id="SSF49899">
    <property type="entry name" value="Concanavalin A-like lectins/glucanases"/>
    <property type="match status" value="1"/>
</dbReference>
<accession>A0ABP0UIH9</accession>
<dbReference type="SUPFAM" id="SSF63887">
    <property type="entry name" value="P-domain of calnexin/calreticulin"/>
    <property type="match status" value="1"/>
</dbReference>
<evidence type="ECO:0000256" key="1">
    <source>
        <dbReference type="ARBA" id="ARBA00004389"/>
    </source>
</evidence>
<proteinExistence type="inferred from homology"/>
<evidence type="ECO:0000256" key="8">
    <source>
        <dbReference type="RuleBase" id="RU362126"/>
    </source>
</evidence>
<feature type="transmembrane region" description="Helical" evidence="8">
    <location>
        <begin position="465"/>
        <end position="486"/>
    </location>
</feature>
<feature type="signal peptide" evidence="8">
    <location>
        <begin position="1"/>
        <end position="18"/>
    </location>
</feature>
<feature type="compositionally biased region" description="Acidic residues" evidence="9">
    <location>
        <begin position="519"/>
        <end position="537"/>
    </location>
</feature>
<name>A0ABP0UIH9_9BRYO</name>
<protein>
    <recommendedName>
        <fullName evidence="12">Calnexin</fullName>
    </recommendedName>
</protein>
<feature type="region of interest" description="Disordered" evidence="9">
    <location>
        <begin position="516"/>
        <end position="548"/>
    </location>
</feature>
<evidence type="ECO:0000256" key="7">
    <source>
        <dbReference type="ARBA" id="ARBA00023186"/>
    </source>
</evidence>
<dbReference type="InterPro" id="IPR009033">
    <property type="entry name" value="Calreticulin/calnexin_P_dom_sf"/>
</dbReference>
<feature type="compositionally biased region" description="Acidic residues" evidence="9">
    <location>
        <begin position="286"/>
        <end position="295"/>
    </location>
</feature>
<comment type="similarity">
    <text evidence="2 8">Belongs to the calreticulin family.</text>
</comment>
<evidence type="ECO:0000256" key="3">
    <source>
        <dbReference type="ARBA" id="ARBA00022692"/>
    </source>
</evidence>
<feature type="chain" id="PRO_5044974220" description="Calnexin" evidence="8">
    <location>
        <begin position="19"/>
        <end position="548"/>
    </location>
</feature>
<dbReference type="Gene3D" id="2.60.120.200">
    <property type="match status" value="1"/>
</dbReference>
<feature type="region of interest" description="Disordered" evidence="9">
    <location>
        <begin position="207"/>
        <end position="318"/>
    </location>
</feature>
<dbReference type="EMBL" id="OZ019896">
    <property type="protein sequence ID" value="CAK9222672.1"/>
    <property type="molecule type" value="Genomic_DNA"/>
</dbReference>
<dbReference type="Pfam" id="PF00262">
    <property type="entry name" value="Calreticulin"/>
    <property type="match status" value="1"/>
</dbReference>
<dbReference type="Gene3D" id="2.10.250.10">
    <property type="entry name" value="Calreticulin/calnexin, P domain"/>
    <property type="match status" value="1"/>
</dbReference>
<keyword evidence="11" id="KW-1185">Reference proteome</keyword>
<keyword evidence="7 8" id="KW-0143">Chaperone</keyword>
<evidence type="ECO:0000256" key="2">
    <source>
        <dbReference type="ARBA" id="ARBA00010983"/>
    </source>
</evidence>
<keyword evidence="6 8" id="KW-0472">Membrane</keyword>
<dbReference type="PANTHER" id="PTHR11073">
    <property type="entry name" value="CALRETICULIN AND CALNEXIN"/>
    <property type="match status" value="1"/>
</dbReference>